<geneLocation type="plasmid" evidence="1 2">
    <name>unnamed3</name>
</geneLocation>
<keyword evidence="1" id="KW-0614">Plasmid</keyword>
<reference evidence="2" key="1">
    <citation type="submission" date="2018-05" db="EMBL/GenBank/DDBJ databases">
        <title>Azospirillum thermophila sp. nov., a novel isolated from hot spring.</title>
        <authorList>
            <person name="Zhao Z."/>
        </authorList>
    </citation>
    <scope>NUCLEOTIDE SEQUENCE [LARGE SCALE GENOMIC DNA]</scope>
    <source>
        <strain evidence="2">CFH 70021</strain>
        <plasmid evidence="2">unnamed3</plasmid>
    </source>
</reference>
<dbReference type="KEGG" id="azz:DEW08_28880"/>
<dbReference type="OrthoDB" id="7388866at2"/>
<keyword evidence="2" id="KW-1185">Reference proteome</keyword>
<accession>A0A2S2CZS0</accession>
<proteinExistence type="predicted"/>
<evidence type="ECO:0008006" key="3">
    <source>
        <dbReference type="Google" id="ProtNLM"/>
    </source>
</evidence>
<dbReference type="EMBL" id="CP029358">
    <property type="protein sequence ID" value="AWK90013.1"/>
    <property type="molecule type" value="Genomic_DNA"/>
</dbReference>
<organism evidence="1 2">
    <name type="scientific">Azospirillum thermophilum</name>
    <dbReference type="NCBI Taxonomy" id="2202148"/>
    <lineage>
        <taxon>Bacteria</taxon>
        <taxon>Pseudomonadati</taxon>
        <taxon>Pseudomonadota</taxon>
        <taxon>Alphaproteobacteria</taxon>
        <taxon>Rhodospirillales</taxon>
        <taxon>Azospirillaceae</taxon>
        <taxon>Azospirillum</taxon>
    </lineage>
</organism>
<evidence type="ECO:0000313" key="1">
    <source>
        <dbReference type="EMBL" id="AWK90013.1"/>
    </source>
</evidence>
<dbReference type="Proteomes" id="UP000245629">
    <property type="component" value="Plasmid unnamed3"/>
</dbReference>
<evidence type="ECO:0000313" key="2">
    <source>
        <dbReference type="Proteomes" id="UP000245629"/>
    </source>
</evidence>
<dbReference type="AlphaFoldDB" id="A0A2S2CZS0"/>
<dbReference type="RefSeq" id="WP_109333901.1">
    <property type="nucleotide sequence ID" value="NZ_CP029358.1"/>
</dbReference>
<name>A0A2S2CZS0_9PROT</name>
<sequence>MTAPPQVGRVVAIDWSGARGRRYAGIAVAECDAGAAAPRLVAGPGGWWSRSAVFDWLRRSLDRGPALVGIDCAFSLPFAVSRRYFADPARATVFDLWELIDRVAAGEPDFGGGPFVEHPDYGGDFWRSGLQPDWYRDPHRRAEMACRADGLGSPQSPYKLIGSRQVGKGGLAGMRMLHALRRAEPERVAVWPFEDPAPGRTLFCEIYPRLFLKQTGFGQRKIRDGAELDAALAALGSCPLGMVGVVSDHDADALVSAAGLRRLASLAEAWEPPGLDPPARRIEGWIFGVGGAGLAGLTPPAAPAPPRCR</sequence>
<protein>
    <recommendedName>
        <fullName evidence="3">DUF429 domain-containing protein</fullName>
    </recommendedName>
</protein>
<gene>
    <name evidence="1" type="ORF">DEW08_28880</name>
</gene>